<evidence type="ECO:0000313" key="2">
    <source>
        <dbReference type="EMBL" id="GFN93805.1"/>
    </source>
</evidence>
<organism evidence="2 3">
    <name type="scientific">Plakobranchus ocellatus</name>
    <dbReference type="NCBI Taxonomy" id="259542"/>
    <lineage>
        <taxon>Eukaryota</taxon>
        <taxon>Metazoa</taxon>
        <taxon>Spiralia</taxon>
        <taxon>Lophotrochozoa</taxon>
        <taxon>Mollusca</taxon>
        <taxon>Gastropoda</taxon>
        <taxon>Heterobranchia</taxon>
        <taxon>Euthyneura</taxon>
        <taxon>Panpulmonata</taxon>
        <taxon>Sacoglossa</taxon>
        <taxon>Placobranchoidea</taxon>
        <taxon>Plakobranchidae</taxon>
        <taxon>Plakobranchus</taxon>
    </lineage>
</organism>
<protein>
    <recommendedName>
        <fullName evidence="4">Secreted protein</fullName>
    </recommendedName>
</protein>
<keyword evidence="1" id="KW-0732">Signal</keyword>
<reference evidence="2 3" key="1">
    <citation type="journal article" date="2021" name="Elife">
        <title>Chloroplast acquisition without the gene transfer in kleptoplastic sea slugs, Plakobranchus ocellatus.</title>
        <authorList>
            <person name="Maeda T."/>
            <person name="Takahashi S."/>
            <person name="Yoshida T."/>
            <person name="Shimamura S."/>
            <person name="Takaki Y."/>
            <person name="Nagai Y."/>
            <person name="Toyoda A."/>
            <person name="Suzuki Y."/>
            <person name="Arimoto A."/>
            <person name="Ishii H."/>
            <person name="Satoh N."/>
            <person name="Nishiyama T."/>
            <person name="Hasebe M."/>
            <person name="Maruyama T."/>
            <person name="Minagawa J."/>
            <person name="Obokata J."/>
            <person name="Shigenobu S."/>
        </authorList>
    </citation>
    <scope>NUCLEOTIDE SEQUENCE [LARGE SCALE GENOMIC DNA]</scope>
</reference>
<dbReference type="AlphaFoldDB" id="A0AAV3ZGP0"/>
<feature type="chain" id="PRO_5043427739" description="Secreted protein" evidence="1">
    <location>
        <begin position="18"/>
        <end position="170"/>
    </location>
</feature>
<dbReference type="Proteomes" id="UP000735302">
    <property type="component" value="Unassembled WGS sequence"/>
</dbReference>
<dbReference type="EMBL" id="BLXT01002372">
    <property type="protein sequence ID" value="GFN93805.1"/>
    <property type="molecule type" value="Genomic_DNA"/>
</dbReference>
<name>A0AAV3ZGP0_9GAST</name>
<gene>
    <name evidence="2" type="ORF">PoB_002031100</name>
</gene>
<evidence type="ECO:0008006" key="4">
    <source>
        <dbReference type="Google" id="ProtNLM"/>
    </source>
</evidence>
<feature type="signal peptide" evidence="1">
    <location>
        <begin position="1"/>
        <end position="17"/>
    </location>
</feature>
<comment type="caution">
    <text evidence="2">The sequence shown here is derived from an EMBL/GenBank/DDBJ whole genome shotgun (WGS) entry which is preliminary data.</text>
</comment>
<evidence type="ECO:0000313" key="3">
    <source>
        <dbReference type="Proteomes" id="UP000735302"/>
    </source>
</evidence>
<keyword evidence="3" id="KW-1185">Reference proteome</keyword>
<proteinExistence type="predicted"/>
<evidence type="ECO:0000256" key="1">
    <source>
        <dbReference type="SAM" id="SignalP"/>
    </source>
</evidence>
<sequence>MFFRTACLIVAVAFVSAGDPVEDSTNALKLKAFRPGDADYSGESLTVRCSFNVNKTTFVSLTKLKMYASDVVGGSDFETLGSLTQDKFSYGLTRKEISVGGKYQTNIDRRSKLEITWVSPTSGYCKIYQCVATGRDPNNGKLLGIYKNFQVDAADGSSCTASISASIKLL</sequence>
<accession>A0AAV3ZGP0</accession>